<dbReference type="Pfam" id="PF07969">
    <property type="entry name" value="Amidohydro_3"/>
    <property type="match status" value="2"/>
</dbReference>
<dbReference type="Proteomes" id="UP000198870">
    <property type="component" value="Unassembled WGS sequence"/>
</dbReference>
<dbReference type="STRING" id="419481.SAMN05216233_110195"/>
<feature type="domain" description="Amidohydrolase 3" evidence="1">
    <location>
        <begin position="45"/>
        <end position="242"/>
    </location>
</feature>
<proteinExistence type="predicted"/>
<dbReference type="EMBL" id="FMUX01000010">
    <property type="protein sequence ID" value="SCY51438.1"/>
    <property type="molecule type" value="Genomic_DNA"/>
</dbReference>
<evidence type="ECO:0000259" key="1">
    <source>
        <dbReference type="Pfam" id="PF07969"/>
    </source>
</evidence>
<dbReference type="InterPro" id="IPR050378">
    <property type="entry name" value="Metallo-dep_Hydrolases_sf"/>
</dbReference>
<dbReference type="SUPFAM" id="SSF51338">
    <property type="entry name" value="Composite domain of metallo-dependent hydrolases"/>
    <property type="match status" value="1"/>
</dbReference>
<dbReference type="PANTHER" id="PTHR11647:SF1">
    <property type="entry name" value="COLLAPSIN RESPONSE MEDIATOR PROTEIN"/>
    <property type="match status" value="1"/>
</dbReference>
<dbReference type="RefSeq" id="WP_175469841.1">
    <property type="nucleotide sequence ID" value="NZ_FMUX01000010.1"/>
</dbReference>
<organism evidence="2 3">
    <name type="scientific">Desulfoluna spongiiphila</name>
    <dbReference type="NCBI Taxonomy" id="419481"/>
    <lineage>
        <taxon>Bacteria</taxon>
        <taxon>Pseudomonadati</taxon>
        <taxon>Thermodesulfobacteriota</taxon>
        <taxon>Desulfobacteria</taxon>
        <taxon>Desulfobacterales</taxon>
        <taxon>Desulfolunaceae</taxon>
        <taxon>Desulfoluna</taxon>
    </lineage>
</organism>
<reference evidence="2 3" key="1">
    <citation type="submission" date="2016-10" db="EMBL/GenBank/DDBJ databases">
        <authorList>
            <person name="de Groot N.N."/>
        </authorList>
    </citation>
    <scope>NUCLEOTIDE SEQUENCE [LARGE SCALE GENOMIC DNA]</scope>
    <source>
        <strain evidence="2 3">AA1</strain>
    </source>
</reference>
<dbReference type="InterPro" id="IPR013108">
    <property type="entry name" value="Amidohydro_3"/>
</dbReference>
<dbReference type="InterPro" id="IPR011059">
    <property type="entry name" value="Metal-dep_hydrolase_composite"/>
</dbReference>
<accession>A0A1G5GL75</accession>
<feature type="domain" description="Amidohydrolase 3" evidence="1">
    <location>
        <begin position="435"/>
        <end position="510"/>
    </location>
</feature>
<dbReference type="InterPro" id="IPR032466">
    <property type="entry name" value="Metal_Hydrolase"/>
</dbReference>
<dbReference type="Gene3D" id="3.20.20.140">
    <property type="entry name" value="Metal-dependent hydrolases"/>
    <property type="match status" value="2"/>
</dbReference>
<dbReference type="GO" id="GO:0016810">
    <property type="term" value="F:hydrolase activity, acting on carbon-nitrogen (but not peptide) bonds"/>
    <property type="evidence" value="ECO:0007669"/>
    <property type="project" value="InterPro"/>
</dbReference>
<evidence type="ECO:0000313" key="2">
    <source>
        <dbReference type="EMBL" id="SCY51438.1"/>
    </source>
</evidence>
<gene>
    <name evidence="2" type="ORF">SAMN05216233_110195</name>
</gene>
<dbReference type="SUPFAM" id="SSF51556">
    <property type="entry name" value="Metallo-dependent hydrolases"/>
    <property type="match status" value="1"/>
</dbReference>
<dbReference type="PANTHER" id="PTHR11647">
    <property type="entry name" value="HYDRANTOINASE/DIHYDROPYRIMIDINASE FAMILY MEMBER"/>
    <property type="match status" value="1"/>
</dbReference>
<dbReference type="AlphaFoldDB" id="A0A1G5GL75"/>
<protein>
    <submittedName>
        <fullName evidence="2">N-acyl-D-amino-acid deacylase</fullName>
    </submittedName>
</protein>
<evidence type="ECO:0000313" key="3">
    <source>
        <dbReference type="Proteomes" id="UP000198870"/>
    </source>
</evidence>
<sequence>MLDIKLTNGTIIDGTGSAAYKGDIGITGDKITCLGCLDDTEAKTTVDVTGHTVCPGFIDIHTHSDTVLLADGSAQSQIRQGVTFEVCGQCGASIAPYENVENMRQYSPLPLLTPVDWDSFGSYLDCMDRQALGLNVASMVGHGALRINCMASPQGTASNDEITAMEAMLDQCLEQGALGLSFGLEYEPGFSSATEELERLCAVVAKHKGIAAMHSRDRARYYDTGIDEAIALARNTGVTMQVSHINPKYGRPDNGMQRILDAVLNARKEGINVYMDVMGVNLNHTNIAAILPTWATEGSPQDAIKRLKDPVLRQKIKVELKPVWQIVREEKWDKVWLLNAAGSPDLVGLSFTEISEKLGRPALDCAFDIMINEGERLRSALWTSRSFSYDDVAVALQDPECPCISDGFAMASEGLLSQLPCSLHTFDWVPLFLDEFVTKRRTLTIEEAIRRLTSVPARRVDISDRGMIKPGHHADIAIFETERFKPCATFANPRTYPKGMVHVLCNGEFVMKNGERQPANPGRVIRR</sequence>
<keyword evidence="3" id="KW-1185">Reference proteome</keyword>
<name>A0A1G5GL75_9BACT</name>